<sequence>MAKELIKKNSSLQRGADIKPKEIFDRNSIYTVTEDATPEAKVIPKRIKTSEKTTTIRCSAMTSNRLNAIVTSFGMDSVNELLETLLDNYEASLTTDERRELKTLIEVYNRKNKK</sequence>
<evidence type="ECO:0000313" key="2">
    <source>
        <dbReference type="EMBL" id="SEJ82099.1"/>
    </source>
</evidence>
<reference evidence="1 3" key="1">
    <citation type="submission" date="2016-02" db="EMBL/GenBank/DDBJ databases">
        <authorList>
            <person name="Wen L."/>
            <person name="He K."/>
            <person name="Yang H."/>
        </authorList>
    </citation>
    <scope>NUCLEOTIDE SEQUENCE [LARGE SCALE GENOMIC DNA]</scope>
    <source>
        <strain evidence="1">Trichococcus_R210</strain>
    </source>
</reference>
<gene>
    <name evidence="2" type="ORF">SAMN05216375_1298</name>
    <name evidence="1" type="ORF">TR210_2507</name>
</gene>
<keyword evidence="4" id="KW-1185">Reference proteome</keyword>
<dbReference type="OrthoDB" id="2157427at2"/>
<name>A0A143Z8C8_9LACT</name>
<dbReference type="Proteomes" id="UP000199280">
    <property type="component" value="Unassembled WGS sequence"/>
</dbReference>
<accession>A0A143Z8C8</accession>
<organism evidence="1 3">
    <name type="scientific">Trichococcus ilyis</name>
    <dbReference type="NCBI Taxonomy" id="640938"/>
    <lineage>
        <taxon>Bacteria</taxon>
        <taxon>Bacillati</taxon>
        <taxon>Bacillota</taxon>
        <taxon>Bacilli</taxon>
        <taxon>Lactobacillales</taxon>
        <taxon>Carnobacteriaceae</taxon>
        <taxon>Trichococcus</taxon>
    </lineage>
</organism>
<protein>
    <submittedName>
        <fullName evidence="1">Uncharacterized protein</fullName>
    </submittedName>
</protein>
<proteinExistence type="predicted"/>
<dbReference type="STRING" id="640938.TR210_2507"/>
<dbReference type="RefSeq" id="WP_068624282.1">
    <property type="nucleotide sequence ID" value="NZ_FJNB01000023.1"/>
</dbReference>
<dbReference type="Proteomes" id="UP000076878">
    <property type="component" value="Unassembled WGS sequence"/>
</dbReference>
<reference evidence="2 4" key="2">
    <citation type="submission" date="2016-10" db="EMBL/GenBank/DDBJ databases">
        <authorList>
            <person name="Varghese N."/>
            <person name="Submissions S."/>
        </authorList>
    </citation>
    <scope>NUCLEOTIDE SEQUENCE [LARGE SCALE GENOMIC DNA]</scope>
    <source>
        <strain evidence="2 4">DSM 22150</strain>
    </source>
</reference>
<evidence type="ECO:0000313" key="1">
    <source>
        <dbReference type="EMBL" id="CZR07936.1"/>
    </source>
</evidence>
<dbReference type="EMBL" id="FJNB01000023">
    <property type="protein sequence ID" value="CZR07936.1"/>
    <property type="molecule type" value="Genomic_DNA"/>
</dbReference>
<evidence type="ECO:0000313" key="3">
    <source>
        <dbReference type="Proteomes" id="UP000076878"/>
    </source>
</evidence>
<dbReference type="EMBL" id="FNYT01000029">
    <property type="protein sequence ID" value="SEJ82099.1"/>
    <property type="molecule type" value="Genomic_DNA"/>
</dbReference>
<dbReference type="AlphaFoldDB" id="A0A143Z8C8"/>
<evidence type="ECO:0000313" key="4">
    <source>
        <dbReference type="Proteomes" id="UP000199280"/>
    </source>
</evidence>